<accession>A0A7W0CVM6</accession>
<feature type="transmembrane region" description="Helical" evidence="6">
    <location>
        <begin position="12"/>
        <end position="33"/>
    </location>
</feature>
<feature type="transmembrane region" description="Helical" evidence="6">
    <location>
        <begin position="340"/>
        <end position="364"/>
    </location>
</feature>
<comment type="caution">
    <text evidence="7">The sequence shown here is derived from an EMBL/GenBank/DDBJ whole genome shotgun (WGS) entry which is preliminary data.</text>
</comment>
<dbReference type="RefSeq" id="WP_181616650.1">
    <property type="nucleotide sequence ID" value="NZ_BAABAM010000018.1"/>
</dbReference>
<feature type="transmembrane region" description="Helical" evidence="6">
    <location>
        <begin position="303"/>
        <end position="328"/>
    </location>
</feature>
<feature type="transmembrane region" description="Helical" evidence="6">
    <location>
        <begin position="88"/>
        <end position="112"/>
    </location>
</feature>
<name>A0A7W0CVM6_9ACTN</name>
<dbReference type="PANTHER" id="PTHR30250">
    <property type="entry name" value="PST FAMILY PREDICTED COLANIC ACID TRANSPORTER"/>
    <property type="match status" value="1"/>
</dbReference>
<sequence length="493" mass="50333">MNPLREFARGGLIGLTGSIVAAAAGLVLTVVVARTLGPAGAGVFFVVVAAVTILTEVTELGADTALVRLMPRYRELGRTADLRRMAGIALAPVLVAGALAAAGMYTLAPWIAGTFAAGSPDAVVFVQIAAPFLAVAAARNVALAGARGMGDLVAYSLIGNVAMPLARPLLIMLAAALGWGSGAVMLAWSLPGGLACLLAAAVLWRLLPRRGGRTGPRTGVAGEFWAFSGPRGVAAVLEVAIVWVGVPIVSAALSTHDAGVYATAGRFITSGTLVLAATRIAIAPQISALLTRGDREEAERLNGVATGWVVAASWPLYLALAVFGPFVLTLFGEDFSGGAVPLAVLALSMLPVLAAGNVQTVLLMGGKSSWSLANKAVALAVCVVAHLVLVPGFGVVGAAVAWALTMLTDTVLAALQVRLLLGLRLGLGPGALTGLWALAWFGVLGVALRALLGTGPAAFALYLVVACAGYALVLWRYRDRLHLDVLVSARRNR</sequence>
<dbReference type="InterPro" id="IPR050833">
    <property type="entry name" value="Poly_Biosynth_Transport"/>
</dbReference>
<organism evidence="7 8">
    <name type="scientific">Nonomuraea soli</name>
    <dbReference type="NCBI Taxonomy" id="1032476"/>
    <lineage>
        <taxon>Bacteria</taxon>
        <taxon>Bacillati</taxon>
        <taxon>Actinomycetota</taxon>
        <taxon>Actinomycetes</taxon>
        <taxon>Streptosporangiales</taxon>
        <taxon>Streptosporangiaceae</taxon>
        <taxon>Nonomuraea</taxon>
    </lineage>
</organism>
<dbReference type="InterPro" id="IPR002797">
    <property type="entry name" value="Polysacc_synth"/>
</dbReference>
<feature type="transmembrane region" description="Helical" evidence="6">
    <location>
        <begin position="458"/>
        <end position="475"/>
    </location>
</feature>
<feature type="transmembrane region" description="Helical" evidence="6">
    <location>
        <begin position="400"/>
        <end position="421"/>
    </location>
</feature>
<gene>
    <name evidence="7" type="ORF">HNR30_009384</name>
</gene>
<keyword evidence="5 6" id="KW-0472">Membrane</keyword>
<reference evidence="7 8" key="1">
    <citation type="submission" date="2020-07" db="EMBL/GenBank/DDBJ databases">
        <title>Genomic Encyclopedia of Type Strains, Phase IV (KMG-IV): sequencing the most valuable type-strain genomes for metagenomic binning, comparative biology and taxonomic classification.</title>
        <authorList>
            <person name="Goeker M."/>
        </authorList>
    </citation>
    <scope>NUCLEOTIDE SEQUENCE [LARGE SCALE GENOMIC DNA]</scope>
    <source>
        <strain evidence="7 8">DSM 45533</strain>
    </source>
</reference>
<keyword evidence="8" id="KW-1185">Reference proteome</keyword>
<feature type="transmembrane region" description="Helical" evidence="6">
    <location>
        <begin position="376"/>
        <end position="394"/>
    </location>
</feature>
<evidence type="ECO:0000313" key="7">
    <source>
        <dbReference type="EMBL" id="MBA2897978.1"/>
    </source>
</evidence>
<evidence type="ECO:0000256" key="6">
    <source>
        <dbReference type="SAM" id="Phobius"/>
    </source>
</evidence>
<protein>
    <submittedName>
        <fullName evidence="7">O-antigen/teichoic acid export membrane protein</fullName>
    </submittedName>
</protein>
<dbReference type="AlphaFoldDB" id="A0A7W0CVM6"/>
<comment type="subcellular location">
    <subcellularLocation>
        <location evidence="1">Cell membrane</location>
        <topology evidence="1">Multi-pass membrane protein</topology>
    </subcellularLocation>
</comment>
<evidence type="ECO:0000256" key="1">
    <source>
        <dbReference type="ARBA" id="ARBA00004651"/>
    </source>
</evidence>
<dbReference type="Proteomes" id="UP000530928">
    <property type="component" value="Unassembled WGS sequence"/>
</dbReference>
<evidence type="ECO:0000256" key="2">
    <source>
        <dbReference type="ARBA" id="ARBA00022475"/>
    </source>
</evidence>
<evidence type="ECO:0000313" key="8">
    <source>
        <dbReference type="Proteomes" id="UP000530928"/>
    </source>
</evidence>
<dbReference type="Pfam" id="PF01943">
    <property type="entry name" value="Polysacc_synt"/>
    <property type="match status" value="1"/>
</dbReference>
<proteinExistence type="predicted"/>
<feature type="transmembrane region" description="Helical" evidence="6">
    <location>
        <begin position="233"/>
        <end position="253"/>
    </location>
</feature>
<feature type="transmembrane region" description="Helical" evidence="6">
    <location>
        <begin position="185"/>
        <end position="207"/>
    </location>
</feature>
<feature type="transmembrane region" description="Helical" evidence="6">
    <location>
        <begin position="39"/>
        <end position="67"/>
    </location>
</feature>
<keyword evidence="2" id="KW-1003">Cell membrane</keyword>
<dbReference type="GO" id="GO:0005886">
    <property type="term" value="C:plasma membrane"/>
    <property type="evidence" value="ECO:0007669"/>
    <property type="project" value="UniProtKB-SubCell"/>
</dbReference>
<evidence type="ECO:0000256" key="5">
    <source>
        <dbReference type="ARBA" id="ARBA00023136"/>
    </source>
</evidence>
<evidence type="ECO:0000256" key="3">
    <source>
        <dbReference type="ARBA" id="ARBA00022692"/>
    </source>
</evidence>
<dbReference type="EMBL" id="JACDUR010000015">
    <property type="protein sequence ID" value="MBA2897978.1"/>
    <property type="molecule type" value="Genomic_DNA"/>
</dbReference>
<evidence type="ECO:0000256" key="4">
    <source>
        <dbReference type="ARBA" id="ARBA00022989"/>
    </source>
</evidence>
<keyword evidence="3 6" id="KW-0812">Transmembrane</keyword>
<feature type="transmembrane region" description="Helical" evidence="6">
    <location>
        <begin position="124"/>
        <end position="142"/>
    </location>
</feature>
<feature type="transmembrane region" description="Helical" evidence="6">
    <location>
        <begin position="259"/>
        <end position="282"/>
    </location>
</feature>
<feature type="transmembrane region" description="Helical" evidence="6">
    <location>
        <begin position="154"/>
        <end position="179"/>
    </location>
</feature>
<dbReference type="PANTHER" id="PTHR30250:SF11">
    <property type="entry name" value="O-ANTIGEN TRANSPORTER-RELATED"/>
    <property type="match status" value="1"/>
</dbReference>
<keyword evidence="4 6" id="KW-1133">Transmembrane helix</keyword>